<protein>
    <recommendedName>
        <fullName evidence="3">DUF465 domain-containing protein</fullName>
    </recommendedName>
</protein>
<dbReference type="RefSeq" id="WP_244504528.1">
    <property type="nucleotide sequence ID" value="NZ_FNPX01000002.1"/>
</dbReference>
<dbReference type="Pfam" id="PF04325">
    <property type="entry name" value="DUF465"/>
    <property type="match status" value="1"/>
</dbReference>
<dbReference type="Gene3D" id="6.10.280.50">
    <property type="match status" value="1"/>
</dbReference>
<dbReference type="STRING" id="1244108.SAMN05444004_102260"/>
<dbReference type="InterPro" id="IPR007420">
    <property type="entry name" value="DUF465"/>
</dbReference>
<evidence type="ECO:0000313" key="1">
    <source>
        <dbReference type="EMBL" id="SDY65890.1"/>
    </source>
</evidence>
<sequence>MNKAPEELSHDDVLRMRLEVLRQDHRDLDVAIKALEGSTAPDLLVIKRLKKQKLSLKDRIARIEDELTPDIIA</sequence>
<evidence type="ECO:0008006" key="3">
    <source>
        <dbReference type="Google" id="ProtNLM"/>
    </source>
</evidence>
<name>A0A1H3LNJ7_9RHOB</name>
<gene>
    <name evidence="1" type="ORF">SAMN05444004_102260</name>
</gene>
<evidence type="ECO:0000313" key="2">
    <source>
        <dbReference type="Proteomes" id="UP000198914"/>
    </source>
</evidence>
<reference evidence="2" key="1">
    <citation type="submission" date="2016-10" db="EMBL/GenBank/DDBJ databases">
        <authorList>
            <person name="Varghese N."/>
            <person name="Submissions S."/>
        </authorList>
    </citation>
    <scope>NUCLEOTIDE SEQUENCE [LARGE SCALE GENOMIC DNA]</scope>
    <source>
        <strain evidence="2">DSM 100420</strain>
    </source>
</reference>
<dbReference type="Proteomes" id="UP000198914">
    <property type="component" value="Unassembled WGS sequence"/>
</dbReference>
<organism evidence="1 2">
    <name type="scientific">Jannaschia faecimaris</name>
    <dbReference type="NCBI Taxonomy" id="1244108"/>
    <lineage>
        <taxon>Bacteria</taxon>
        <taxon>Pseudomonadati</taxon>
        <taxon>Pseudomonadota</taxon>
        <taxon>Alphaproteobacteria</taxon>
        <taxon>Rhodobacterales</taxon>
        <taxon>Roseobacteraceae</taxon>
        <taxon>Jannaschia</taxon>
    </lineage>
</organism>
<keyword evidence="2" id="KW-1185">Reference proteome</keyword>
<accession>A0A1H3LNJ7</accession>
<proteinExistence type="predicted"/>
<dbReference type="InterPro" id="IPR038444">
    <property type="entry name" value="DUF465_sf"/>
</dbReference>
<dbReference type="AlphaFoldDB" id="A0A1H3LNJ7"/>
<dbReference type="EMBL" id="FNPX01000002">
    <property type="protein sequence ID" value="SDY65890.1"/>
    <property type="molecule type" value="Genomic_DNA"/>
</dbReference>